<protein>
    <submittedName>
        <fullName evidence="1">Uncharacterized protein</fullName>
    </submittedName>
</protein>
<evidence type="ECO:0000313" key="1">
    <source>
        <dbReference type="EMBL" id="KRX47871.1"/>
    </source>
</evidence>
<name>A0A0V0U9P0_9BILA</name>
<dbReference type="AlphaFoldDB" id="A0A0V0U9P0"/>
<keyword evidence="2" id="KW-1185">Reference proteome</keyword>
<gene>
    <name evidence="1" type="ORF">T05_11061</name>
</gene>
<organism evidence="1 2">
    <name type="scientific">Trichinella murrelli</name>
    <dbReference type="NCBI Taxonomy" id="144512"/>
    <lineage>
        <taxon>Eukaryota</taxon>
        <taxon>Metazoa</taxon>
        <taxon>Ecdysozoa</taxon>
        <taxon>Nematoda</taxon>
        <taxon>Enoplea</taxon>
        <taxon>Dorylaimia</taxon>
        <taxon>Trichinellida</taxon>
        <taxon>Trichinellidae</taxon>
        <taxon>Trichinella</taxon>
    </lineage>
</organism>
<dbReference type="EMBL" id="JYDJ01000037">
    <property type="protein sequence ID" value="KRX47871.1"/>
    <property type="molecule type" value="Genomic_DNA"/>
</dbReference>
<comment type="caution">
    <text evidence="1">The sequence shown here is derived from an EMBL/GenBank/DDBJ whole genome shotgun (WGS) entry which is preliminary data.</text>
</comment>
<reference evidence="1 2" key="1">
    <citation type="submission" date="2015-01" db="EMBL/GenBank/DDBJ databases">
        <title>Evolution of Trichinella species and genotypes.</title>
        <authorList>
            <person name="Korhonen P.K."/>
            <person name="Edoardo P."/>
            <person name="Giuseppe L.R."/>
            <person name="Gasser R.B."/>
        </authorList>
    </citation>
    <scope>NUCLEOTIDE SEQUENCE [LARGE SCALE GENOMIC DNA]</scope>
    <source>
        <strain evidence="1">ISS417</strain>
    </source>
</reference>
<dbReference type="Proteomes" id="UP000055048">
    <property type="component" value="Unassembled WGS sequence"/>
</dbReference>
<sequence>MAFRCFSFHLAKIRNFIFYAFSVLHFPVHACNEELLVKAKPYTATYARVMLIVVRSTYCHINEQNKE</sequence>
<evidence type="ECO:0000313" key="2">
    <source>
        <dbReference type="Proteomes" id="UP000055048"/>
    </source>
</evidence>
<proteinExistence type="predicted"/>
<accession>A0A0V0U9P0</accession>